<dbReference type="AlphaFoldDB" id="A0A9K3L282"/>
<dbReference type="InterPro" id="IPR019634">
    <property type="entry name" value="Uncharacterised_Ycf49"/>
</dbReference>
<keyword evidence="1" id="KW-1133">Transmembrane helix</keyword>
<accession>A0A9K3L282</accession>
<dbReference type="OrthoDB" id="196633at2759"/>
<feature type="transmembrane region" description="Helical" evidence="1">
    <location>
        <begin position="152"/>
        <end position="169"/>
    </location>
</feature>
<evidence type="ECO:0000313" key="4">
    <source>
        <dbReference type="Proteomes" id="UP000693970"/>
    </source>
</evidence>
<feature type="transmembrane region" description="Helical" evidence="1">
    <location>
        <begin position="117"/>
        <end position="140"/>
    </location>
</feature>
<evidence type="ECO:0000313" key="3">
    <source>
        <dbReference type="EMBL" id="KAG7354229.1"/>
    </source>
</evidence>
<dbReference type="Proteomes" id="UP000693970">
    <property type="component" value="Unassembled WGS sequence"/>
</dbReference>
<feature type="transmembrane region" description="Helical" evidence="1">
    <location>
        <begin position="304"/>
        <end position="327"/>
    </location>
</feature>
<evidence type="ECO:0000256" key="2">
    <source>
        <dbReference type="SAM" id="SignalP"/>
    </source>
</evidence>
<feature type="transmembrane region" description="Helical" evidence="1">
    <location>
        <begin position="278"/>
        <end position="298"/>
    </location>
</feature>
<feature type="transmembrane region" description="Helical" evidence="1">
    <location>
        <begin position="246"/>
        <end position="266"/>
    </location>
</feature>
<keyword evidence="2" id="KW-0732">Signal</keyword>
<dbReference type="EMBL" id="JAGRRH010000016">
    <property type="protein sequence ID" value="KAG7354229.1"/>
    <property type="molecule type" value="Genomic_DNA"/>
</dbReference>
<dbReference type="Pfam" id="PF10693">
    <property type="entry name" value="DUF2499"/>
    <property type="match status" value="1"/>
</dbReference>
<feature type="transmembrane region" description="Helical" evidence="1">
    <location>
        <begin position="85"/>
        <end position="105"/>
    </location>
</feature>
<keyword evidence="1" id="KW-0472">Membrane</keyword>
<feature type="transmembrane region" description="Helical" evidence="1">
    <location>
        <begin position="453"/>
        <end position="478"/>
    </location>
</feature>
<feature type="signal peptide" evidence="2">
    <location>
        <begin position="1"/>
        <end position="17"/>
    </location>
</feature>
<reference evidence="3" key="1">
    <citation type="journal article" date="2021" name="Sci. Rep.">
        <title>Diploid genomic architecture of Nitzschia inconspicua, an elite biomass production diatom.</title>
        <authorList>
            <person name="Oliver A."/>
            <person name="Podell S."/>
            <person name="Pinowska A."/>
            <person name="Traller J.C."/>
            <person name="Smith S.R."/>
            <person name="McClure R."/>
            <person name="Beliaev A."/>
            <person name="Bohutskyi P."/>
            <person name="Hill E.A."/>
            <person name="Rabines A."/>
            <person name="Zheng H."/>
            <person name="Allen L.Z."/>
            <person name="Kuo A."/>
            <person name="Grigoriev I.V."/>
            <person name="Allen A.E."/>
            <person name="Hazlebeck D."/>
            <person name="Allen E.E."/>
        </authorList>
    </citation>
    <scope>NUCLEOTIDE SEQUENCE</scope>
    <source>
        <strain evidence="3">Hildebrandi</strain>
    </source>
</reference>
<feature type="transmembrane region" description="Helical" evidence="1">
    <location>
        <begin position="181"/>
        <end position="206"/>
    </location>
</feature>
<organism evidence="3 4">
    <name type="scientific">Nitzschia inconspicua</name>
    <dbReference type="NCBI Taxonomy" id="303405"/>
    <lineage>
        <taxon>Eukaryota</taxon>
        <taxon>Sar</taxon>
        <taxon>Stramenopiles</taxon>
        <taxon>Ochrophyta</taxon>
        <taxon>Bacillariophyta</taxon>
        <taxon>Bacillariophyceae</taxon>
        <taxon>Bacillariophycidae</taxon>
        <taxon>Bacillariales</taxon>
        <taxon>Bacillariaceae</taxon>
        <taxon>Nitzschia</taxon>
    </lineage>
</organism>
<feature type="chain" id="PRO_5039918143" evidence="2">
    <location>
        <begin position="18"/>
        <end position="548"/>
    </location>
</feature>
<keyword evidence="4" id="KW-1185">Reference proteome</keyword>
<dbReference type="PANTHER" id="PTHR33833:SF3">
    <property type="entry name" value="YCF49-LIKE PROTEIN"/>
    <property type="match status" value="1"/>
</dbReference>
<keyword evidence="1" id="KW-0812">Transmembrane</keyword>
<protein>
    <submittedName>
        <fullName evidence="3">DUF2499 domain containing protein</fullName>
    </submittedName>
</protein>
<evidence type="ECO:0000256" key="1">
    <source>
        <dbReference type="SAM" id="Phobius"/>
    </source>
</evidence>
<dbReference type="Pfam" id="PF12159">
    <property type="entry name" value="DUF3593"/>
    <property type="match status" value="1"/>
</dbReference>
<comment type="caution">
    <text evidence="3">The sequence shown here is derived from an EMBL/GenBank/DDBJ whole genome shotgun (WGS) entry which is preliminary data.</text>
</comment>
<name>A0A9K3L282_9STRA</name>
<dbReference type="InterPro" id="IPR021995">
    <property type="entry name" value="DUF3593"/>
</dbReference>
<reference evidence="3" key="2">
    <citation type="submission" date="2021-04" db="EMBL/GenBank/DDBJ databases">
        <authorList>
            <person name="Podell S."/>
        </authorList>
    </citation>
    <scope>NUCLEOTIDE SEQUENCE</scope>
    <source>
        <strain evidence="3">Hildebrandi</strain>
    </source>
</reference>
<gene>
    <name evidence="3" type="ORF">IV203_003585</name>
</gene>
<proteinExistence type="predicted"/>
<dbReference type="PANTHER" id="PTHR33833">
    <property type="entry name" value="NUCLEOLAR-LIKE PROTEIN-RELATED"/>
    <property type="match status" value="1"/>
</dbReference>
<sequence>MMIRSLTVIGFLAGAGAFSPSPSLVVGRTAAAVARGTTTSITRNLVVSPDDLTSVVDLSTSAMQQLPVLDTSSILTSFTDQGQNLAGIFFQASLLPYLLFLYFLSFRANRIPEVANFGFQFILLFVISTIPAGIISKVVYETSLANVDYLHGGAELLLTVANIMIVWGLKEASTSPSAPSLGLPRALSLVTFGLFAATCALGHNVFGAETHSAFLFGIGDLSPSMTLDLPWVSHSEPVNALTIPTWMIHFSSVIEYLVAMNLVWKFSQVTQNEKWKGLTWGMLPLHASGICACTYHFFYNPSSLQFLVSMQAGLTLLGNITCMIAAFRIAQSNGWNFDEVNPLPRSNSDPRGLVADGIAATPLTLVEPTESNQVLVAKVVGLTVGLSYLIKYGSLGIDLPFEPNAAIALAMVIGIPGITAYRYYKESSFDGEGNKELFSFGDTSLSMSDVKKYGVSGTVAYVLTELAFWIVAFPVAAFALYQSTGHWPDVINETGDRAAVLAFVFAGANVARAFVPLRLGAALALAPWVDENLLGGKNGDDGEPQTEV</sequence>